<gene>
    <name evidence="6" type="ORF">J2T57_002498</name>
</gene>
<dbReference type="InterPro" id="IPR043128">
    <property type="entry name" value="Rev_trsase/Diguanyl_cyclase"/>
</dbReference>
<dbReference type="PANTHER" id="PTHR45138">
    <property type="entry name" value="REGULATORY COMPONENTS OF SENSORY TRANSDUCTION SYSTEM"/>
    <property type="match status" value="1"/>
</dbReference>
<organism evidence="6 7">
    <name type="scientific">Natronocella acetinitrilica</name>
    <dbReference type="NCBI Taxonomy" id="414046"/>
    <lineage>
        <taxon>Bacteria</taxon>
        <taxon>Pseudomonadati</taxon>
        <taxon>Pseudomonadota</taxon>
        <taxon>Gammaproteobacteria</taxon>
        <taxon>Chromatiales</taxon>
        <taxon>Ectothiorhodospiraceae</taxon>
        <taxon>Natronocella</taxon>
    </lineage>
</organism>
<keyword evidence="7" id="KW-1185">Reference proteome</keyword>
<dbReference type="Gene3D" id="3.30.70.270">
    <property type="match status" value="1"/>
</dbReference>
<dbReference type="NCBIfam" id="TIGR00254">
    <property type="entry name" value="GGDEF"/>
    <property type="match status" value="1"/>
</dbReference>
<dbReference type="EMBL" id="JALJXV010000005">
    <property type="protein sequence ID" value="MCP1675350.1"/>
    <property type="molecule type" value="Genomic_DNA"/>
</dbReference>
<keyword evidence="4" id="KW-1133">Transmembrane helix</keyword>
<feature type="transmembrane region" description="Helical" evidence="4">
    <location>
        <begin position="133"/>
        <end position="151"/>
    </location>
</feature>
<reference evidence="6" key="1">
    <citation type="submission" date="2022-03" db="EMBL/GenBank/DDBJ databases">
        <title>Genomic Encyclopedia of Type Strains, Phase III (KMG-III): the genomes of soil and plant-associated and newly described type strains.</title>
        <authorList>
            <person name="Whitman W."/>
        </authorList>
    </citation>
    <scope>NUCLEOTIDE SEQUENCE</scope>
    <source>
        <strain evidence="6">ANL 6-2</strain>
    </source>
</reference>
<dbReference type="InterPro" id="IPR050469">
    <property type="entry name" value="Diguanylate_Cyclase"/>
</dbReference>
<evidence type="ECO:0000259" key="5">
    <source>
        <dbReference type="PROSITE" id="PS50887"/>
    </source>
</evidence>
<feature type="transmembrane region" description="Helical" evidence="4">
    <location>
        <begin position="68"/>
        <end position="91"/>
    </location>
</feature>
<dbReference type="Proteomes" id="UP001205843">
    <property type="component" value="Unassembled WGS sequence"/>
</dbReference>
<feature type="transmembrane region" description="Helical" evidence="4">
    <location>
        <begin position="12"/>
        <end position="33"/>
    </location>
</feature>
<name>A0AAE3KBC6_9GAMM</name>
<dbReference type="CDD" id="cd01949">
    <property type="entry name" value="GGDEF"/>
    <property type="match status" value="1"/>
</dbReference>
<proteinExistence type="predicted"/>
<protein>
    <recommendedName>
        <fullName evidence="2">diguanylate cyclase</fullName>
        <ecNumber evidence="2">2.7.7.65</ecNumber>
    </recommendedName>
</protein>
<evidence type="ECO:0000256" key="1">
    <source>
        <dbReference type="ARBA" id="ARBA00001946"/>
    </source>
</evidence>
<dbReference type="GO" id="GO:0043709">
    <property type="term" value="P:cell adhesion involved in single-species biofilm formation"/>
    <property type="evidence" value="ECO:0007669"/>
    <property type="project" value="TreeGrafter"/>
</dbReference>
<keyword evidence="4" id="KW-0812">Transmembrane</keyword>
<dbReference type="AlphaFoldDB" id="A0AAE3KBC6"/>
<dbReference type="SUPFAM" id="SSF55073">
    <property type="entry name" value="Nucleotide cyclase"/>
    <property type="match status" value="1"/>
</dbReference>
<dbReference type="Pfam" id="PF00990">
    <property type="entry name" value="GGDEF"/>
    <property type="match status" value="1"/>
</dbReference>
<dbReference type="SMART" id="SM00267">
    <property type="entry name" value="GGDEF"/>
    <property type="match status" value="1"/>
</dbReference>
<feature type="transmembrane region" description="Helical" evidence="4">
    <location>
        <begin position="97"/>
        <end position="121"/>
    </location>
</feature>
<dbReference type="PANTHER" id="PTHR45138:SF9">
    <property type="entry name" value="DIGUANYLATE CYCLASE DGCM-RELATED"/>
    <property type="match status" value="1"/>
</dbReference>
<dbReference type="GO" id="GO:0005886">
    <property type="term" value="C:plasma membrane"/>
    <property type="evidence" value="ECO:0007669"/>
    <property type="project" value="TreeGrafter"/>
</dbReference>
<accession>A0AAE3KBC6</accession>
<keyword evidence="4" id="KW-0472">Membrane</keyword>
<dbReference type="EC" id="2.7.7.65" evidence="2"/>
<comment type="cofactor">
    <cofactor evidence="1">
        <name>Mg(2+)</name>
        <dbReference type="ChEBI" id="CHEBI:18420"/>
    </cofactor>
</comment>
<dbReference type="RefSeq" id="WP_253478672.1">
    <property type="nucleotide sequence ID" value="NZ_JALJXV010000005.1"/>
</dbReference>
<feature type="transmembrane region" description="Helical" evidence="4">
    <location>
        <begin position="39"/>
        <end position="59"/>
    </location>
</feature>
<dbReference type="FunFam" id="3.30.70.270:FF:000001">
    <property type="entry name" value="Diguanylate cyclase domain protein"/>
    <property type="match status" value="1"/>
</dbReference>
<dbReference type="GO" id="GO:1902201">
    <property type="term" value="P:negative regulation of bacterial-type flagellum-dependent cell motility"/>
    <property type="evidence" value="ECO:0007669"/>
    <property type="project" value="TreeGrafter"/>
</dbReference>
<sequence>MRLGSKYLEFRHNAMLFVMAAVALVPFALGHLLNQRLDLALVVGLAAASFGLLAAYVLWTRSVGLANCLLMITGLVAILVAMQLQGIYAVYWAFPLILAIYLLFALVPAVVINVLALGLLLPVMVLQLPAAHSSRLLVTLALVSVFTYLFARNVQESHEALERLAEVDPLTGVANRLRLDETLQDCAERLARHGLPTSLLVLDVDHFKAINDQQGHVVGDRILAELGSILRARIRRIDHVFRYGGEEFVIVLSGTDLLRASGVAEDLRRRNAQRRFPDGVRLTVSIGVAELDRNESATAWLARADQALYAAKQGGRNRVCLADRPARASAS</sequence>
<evidence type="ECO:0000256" key="4">
    <source>
        <dbReference type="SAM" id="Phobius"/>
    </source>
</evidence>
<dbReference type="GO" id="GO:0052621">
    <property type="term" value="F:diguanylate cyclase activity"/>
    <property type="evidence" value="ECO:0007669"/>
    <property type="project" value="UniProtKB-EC"/>
</dbReference>
<evidence type="ECO:0000256" key="3">
    <source>
        <dbReference type="ARBA" id="ARBA00034247"/>
    </source>
</evidence>
<dbReference type="PROSITE" id="PS50887">
    <property type="entry name" value="GGDEF"/>
    <property type="match status" value="1"/>
</dbReference>
<evidence type="ECO:0000256" key="2">
    <source>
        <dbReference type="ARBA" id="ARBA00012528"/>
    </source>
</evidence>
<evidence type="ECO:0000313" key="7">
    <source>
        <dbReference type="Proteomes" id="UP001205843"/>
    </source>
</evidence>
<dbReference type="InterPro" id="IPR029787">
    <property type="entry name" value="Nucleotide_cyclase"/>
</dbReference>
<comment type="caution">
    <text evidence="6">The sequence shown here is derived from an EMBL/GenBank/DDBJ whole genome shotgun (WGS) entry which is preliminary data.</text>
</comment>
<dbReference type="InterPro" id="IPR000160">
    <property type="entry name" value="GGDEF_dom"/>
</dbReference>
<feature type="domain" description="GGDEF" evidence="5">
    <location>
        <begin position="195"/>
        <end position="324"/>
    </location>
</feature>
<evidence type="ECO:0000313" key="6">
    <source>
        <dbReference type="EMBL" id="MCP1675350.1"/>
    </source>
</evidence>
<comment type="catalytic activity">
    <reaction evidence="3">
        <text>2 GTP = 3',3'-c-di-GMP + 2 diphosphate</text>
        <dbReference type="Rhea" id="RHEA:24898"/>
        <dbReference type="ChEBI" id="CHEBI:33019"/>
        <dbReference type="ChEBI" id="CHEBI:37565"/>
        <dbReference type="ChEBI" id="CHEBI:58805"/>
        <dbReference type="EC" id="2.7.7.65"/>
    </reaction>
</comment>